<proteinExistence type="predicted"/>
<dbReference type="OMA" id="EDCTMLA"/>
<feature type="transmembrane region" description="Helical" evidence="1">
    <location>
        <begin position="121"/>
        <end position="139"/>
    </location>
</feature>
<dbReference type="OrthoDB" id="4941332at2759"/>
<dbReference type="EMBL" id="MDYL01000023">
    <property type="protein sequence ID" value="OQD70460.1"/>
    <property type="molecule type" value="Genomic_DNA"/>
</dbReference>
<comment type="caution">
    <text evidence="2">The sequence shown here is derived from an EMBL/GenBank/DDBJ whole genome shotgun (WGS) entry which is preliminary data.</text>
</comment>
<dbReference type="AlphaFoldDB" id="A0A1V6P0L7"/>
<dbReference type="Proteomes" id="UP000191522">
    <property type="component" value="Unassembled WGS sequence"/>
</dbReference>
<keyword evidence="1" id="KW-0472">Membrane</keyword>
<organism evidence="2 3">
    <name type="scientific">Penicillium decumbens</name>
    <dbReference type="NCBI Taxonomy" id="69771"/>
    <lineage>
        <taxon>Eukaryota</taxon>
        <taxon>Fungi</taxon>
        <taxon>Dikarya</taxon>
        <taxon>Ascomycota</taxon>
        <taxon>Pezizomycotina</taxon>
        <taxon>Eurotiomycetes</taxon>
        <taxon>Eurotiomycetidae</taxon>
        <taxon>Eurotiales</taxon>
        <taxon>Aspergillaceae</taxon>
        <taxon>Penicillium</taxon>
    </lineage>
</organism>
<keyword evidence="1" id="KW-0812">Transmembrane</keyword>
<protein>
    <submittedName>
        <fullName evidence="2">Uncharacterized protein</fullName>
    </submittedName>
</protein>
<evidence type="ECO:0000313" key="3">
    <source>
        <dbReference type="Proteomes" id="UP000191522"/>
    </source>
</evidence>
<keyword evidence="3" id="KW-1185">Reference proteome</keyword>
<feature type="transmembrane region" description="Helical" evidence="1">
    <location>
        <begin position="263"/>
        <end position="284"/>
    </location>
</feature>
<evidence type="ECO:0000256" key="1">
    <source>
        <dbReference type="SAM" id="Phobius"/>
    </source>
</evidence>
<sequence length="327" mass="36825">MEAVGLVLEVTRLASSAFRLVFLAWEVISFRPVRYHYSDLKKRFGGIQALVLLAIFPDARQIVHRIERHVLDTEEEEALVLRKSASEDCTMLAVAAAIVAQVAITALGLEEIDQVHWTAKAAFIVSLSTGGLSVFYACLVQQRMSSLFTTDDVKDFFSRPGGSKESQDFERELDLLINQLKMKTAGEEATWRQQKLAEIESRVKLFRSKNRWKSASFHSILMVKAPTILLKYALAAFIIGLGIYFGCLTFHGEGTPGGFSLKIFIVYLVTSFLSLLIYYVPATLKDLELSPSRRYVQVMNKIIRDDIAYGEETQILENITRLLNAND</sequence>
<reference evidence="3" key="1">
    <citation type="journal article" date="2017" name="Nat. Microbiol.">
        <title>Global analysis of biosynthetic gene clusters reveals vast potential of secondary metabolite production in Penicillium species.</title>
        <authorList>
            <person name="Nielsen J.C."/>
            <person name="Grijseels S."/>
            <person name="Prigent S."/>
            <person name="Ji B."/>
            <person name="Dainat J."/>
            <person name="Nielsen K.F."/>
            <person name="Frisvad J.C."/>
            <person name="Workman M."/>
            <person name="Nielsen J."/>
        </authorList>
    </citation>
    <scope>NUCLEOTIDE SEQUENCE [LARGE SCALE GENOMIC DNA]</scope>
    <source>
        <strain evidence="3">IBT 11843</strain>
    </source>
</reference>
<evidence type="ECO:0000313" key="2">
    <source>
        <dbReference type="EMBL" id="OQD70460.1"/>
    </source>
</evidence>
<keyword evidence="1" id="KW-1133">Transmembrane helix</keyword>
<dbReference type="STRING" id="69771.A0A1V6P0L7"/>
<gene>
    <name evidence="2" type="ORF">PENDEC_c023G01206</name>
</gene>
<feature type="transmembrane region" description="Helical" evidence="1">
    <location>
        <begin position="229"/>
        <end position="251"/>
    </location>
</feature>
<accession>A0A1V6P0L7</accession>
<feature type="transmembrane region" description="Helical" evidence="1">
    <location>
        <begin position="89"/>
        <end position="109"/>
    </location>
</feature>
<name>A0A1V6P0L7_PENDC</name>